<evidence type="ECO:0000313" key="2">
    <source>
        <dbReference type="Proteomes" id="UP000094609"/>
    </source>
</evidence>
<evidence type="ECO:0000313" key="1">
    <source>
        <dbReference type="EMBL" id="AOO66554.1"/>
    </source>
</evidence>
<accession>A0A1D7TNQ2</accession>
<dbReference type="Proteomes" id="UP000094609">
    <property type="component" value="Chromosome"/>
</dbReference>
<gene>
    <name evidence="1" type="ORF">SHALO_2801</name>
</gene>
<dbReference type="STRING" id="1193502.SHALO_2801"/>
<dbReference type="RefSeq" id="WP_069479076.1">
    <property type="nucleotide sequence ID" value="NZ_CP017111.1"/>
</dbReference>
<protein>
    <submittedName>
        <fullName evidence="1">Transposase</fullName>
    </submittedName>
</protein>
<dbReference type="InterPro" id="IPR009057">
    <property type="entry name" value="Homeodomain-like_sf"/>
</dbReference>
<dbReference type="SUPFAM" id="SSF46689">
    <property type="entry name" value="Homeodomain-like"/>
    <property type="match status" value="1"/>
</dbReference>
<dbReference type="PATRIC" id="fig|1193502.14.peg.2833"/>
<sequence length="132" mass="15347">MNQSPITFSTELKTKIVLELLHGKPNLIEIATQYGTTVENLSMWKQQFLANASEIFETQRSKKALKRRVETYVKENKKLTVMVEKVTTERDVVCRTLQSLSIAHNRRLMNARSHTLEKKQREIIALDYLLIS</sequence>
<reference evidence="2" key="1">
    <citation type="submission" date="2016-08" db="EMBL/GenBank/DDBJ databases">
        <title>Complete genome sequence of the organohalide-respiring Epsilonproteobacterium Sulfurospirillum halorespirans.</title>
        <authorList>
            <person name="Goris T."/>
            <person name="Zimmermann J."/>
            <person name="Schenz B."/>
            <person name="Lemos M."/>
            <person name="Hackermueller J."/>
            <person name="Diekert G."/>
        </authorList>
    </citation>
    <scope>NUCLEOTIDE SEQUENCE [LARGE SCALE GENOMIC DNA]</scope>
    <source>
        <strain>DSM 13726</strain>
        <strain evidence="2">PCE-M2</strain>
    </source>
</reference>
<dbReference type="EMBL" id="CP017111">
    <property type="protein sequence ID" value="AOO66554.1"/>
    <property type="molecule type" value="Genomic_DNA"/>
</dbReference>
<proteinExistence type="predicted"/>
<organism evidence="1 2">
    <name type="scientific">Sulfurospirillum halorespirans DSM 13726</name>
    <dbReference type="NCBI Taxonomy" id="1193502"/>
    <lineage>
        <taxon>Bacteria</taxon>
        <taxon>Pseudomonadati</taxon>
        <taxon>Campylobacterota</taxon>
        <taxon>Epsilonproteobacteria</taxon>
        <taxon>Campylobacterales</taxon>
        <taxon>Sulfurospirillaceae</taxon>
        <taxon>Sulfurospirillum</taxon>
    </lineage>
</organism>
<keyword evidence="2" id="KW-1185">Reference proteome</keyword>
<dbReference type="KEGG" id="shal:SHALO_2801"/>
<dbReference type="AlphaFoldDB" id="A0A1D7TNQ2"/>
<name>A0A1D7TNQ2_9BACT</name>